<name>A0A0C2MRR0_THEKT</name>
<dbReference type="Proteomes" id="UP000031668">
    <property type="component" value="Unassembled WGS sequence"/>
</dbReference>
<feature type="region of interest" description="Disordered" evidence="1">
    <location>
        <begin position="186"/>
        <end position="221"/>
    </location>
</feature>
<organism evidence="2 3">
    <name type="scientific">Thelohanellus kitauei</name>
    <name type="common">Myxosporean</name>
    <dbReference type="NCBI Taxonomy" id="669202"/>
    <lineage>
        <taxon>Eukaryota</taxon>
        <taxon>Metazoa</taxon>
        <taxon>Cnidaria</taxon>
        <taxon>Myxozoa</taxon>
        <taxon>Myxosporea</taxon>
        <taxon>Bivalvulida</taxon>
        <taxon>Platysporina</taxon>
        <taxon>Myxobolidae</taxon>
        <taxon>Thelohanellus</taxon>
    </lineage>
</organism>
<evidence type="ECO:0000313" key="3">
    <source>
        <dbReference type="Proteomes" id="UP000031668"/>
    </source>
</evidence>
<proteinExistence type="predicted"/>
<protein>
    <submittedName>
        <fullName evidence="2">Uncharacterized protein</fullName>
    </submittedName>
</protein>
<accession>A0A0C2MRR0</accession>
<feature type="compositionally biased region" description="Polar residues" evidence="1">
    <location>
        <begin position="211"/>
        <end position="221"/>
    </location>
</feature>
<evidence type="ECO:0000256" key="1">
    <source>
        <dbReference type="SAM" id="MobiDB-lite"/>
    </source>
</evidence>
<keyword evidence="3" id="KW-1185">Reference proteome</keyword>
<dbReference type="AlphaFoldDB" id="A0A0C2MRR0"/>
<reference evidence="2 3" key="1">
    <citation type="journal article" date="2014" name="Genome Biol. Evol.">
        <title>The genome of the myxosporean Thelohanellus kitauei shows adaptations to nutrient acquisition within its fish host.</title>
        <authorList>
            <person name="Yang Y."/>
            <person name="Xiong J."/>
            <person name="Zhou Z."/>
            <person name="Huo F."/>
            <person name="Miao W."/>
            <person name="Ran C."/>
            <person name="Liu Y."/>
            <person name="Zhang J."/>
            <person name="Feng J."/>
            <person name="Wang M."/>
            <person name="Wang M."/>
            <person name="Wang L."/>
            <person name="Yao B."/>
        </authorList>
    </citation>
    <scope>NUCLEOTIDE SEQUENCE [LARGE SCALE GENOMIC DNA]</scope>
    <source>
        <strain evidence="2">Wuqing</strain>
    </source>
</reference>
<sequence length="221" mass="25269">MSTTNSIPLHQQLNYEQRSQSNLADYYNSQIEGYYPPTNQFTSSNPQPEYYFFYISAPDNIPTLHPEYSKTGILISELAPAHISSDQWVTSPHETNIIIYPQIYPTNPSVSQNKESYEICRVEDATMENSKMNIQYVAENNEFAPNSNNFMSANQGMVCHRCRKIFQRTDNSFSVCPVCHEELEKKNPTINVDQDPKNSGKGVSKKETDTLSHLNRVSPQK</sequence>
<gene>
    <name evidence="2" type="ORF">RF11_15697</name>
</gene>
<comment type="caution">
    <text evidence="2">The sequence shown here is derived from an EMBL/GenBank/DDBJ whole genome shotgun (WGS) entry which is preliminary data.</text>
</comment>
<evidence type="ECO:0000313" key="2">
    <source>
        <dbReference type="EMBL" id="KII69916.1"/>
    </source>
</evidence>
<feature type="compositionally biased region" description="Basic and acidic residues" evidence="1">
    <location>
        <begin position="194"/>
        <end position="210"/>
    </location>
</feature>
<dbReference type="EMBL" id="JWZT01002253">
    <property type="protein sequence ID" value="KII69916.1"/>
    <property type="molecule type" value="Genomic_DNA"/>
</dbReference>